<reference evidence="3" key="1">
    <citation type="submission" date="2025-08" db="UniProtKB">
        <authorList>
            <consortium name="RefSeq"/>
        </authorList>
    </citation>
    <scope>IDENTIFICATION</scope>
    <source>
        <tissue evidence="3">Gonads</tissue>
    </source>
</reference>
<name>A0A6J2XER4_SITOR</name>
<feature type="signal peptide" evidence="1">
    <location>
        <begin position="1"/>
        <end position="24"/>
    </location>
</feature>
<dbReference type="RefSeq" id="XP_030749259.1">
    <property type="nucleotide sequence ID" value="XM_030893399.1"/>
</dbReference>
<dbReference type="InParanoid" id="A0A6J2XER4"/>
<dbReference type="Proteomes" id="UP000504635">
    <property type="component" value="Unplaced"/>
</dbReference>
<gene>
    <name evidence="3" type="primary">LOC115877249</name>
</gene>
<protein>
    <submittedName>
        <fullName evidence="3">Uncharacterized protein LOC115877249</fullName>
    </submittedName>
</protein>
<accession>A0A6J2XER4</accession>
<dbReference type="KEGG" id="soy:115877249"/>
<feature type="chain" id="PRO_5027063895" evidence="1">
    <location>
        <begin position="25"/>
        <end position="191"/>
    </location>
</feature>
<dbReference type="OrthoDB" id="6759257at2759"/>
<keyword evidence="1" id="KW-0732">Signal</keyword>
<evidence type="ECO:0000313" key="3">
    <source>
        <dbReference type="RefSeq" id="XP_030749259.1"/>
    </source>
</evidence>
<dbReference type="GeneID" id="115877249"/>
<sequence>MTIVSSIMFKTILLFMLSSYLVFCEDVLTPDDEGSTQLDNFLDLLENLSGLSTLTPERTVTVCGKNCIVNPKGNAVWEVREQMYTTYLKQNATNPEVSIDGCLASHPSDNATFNDCMSQVRDSMIKDFNSAFDTNFISILEKDGCENFNDILNCYYIKLMKYAVIKLIKSGYRKFPIIRFAISAFSIIKIH</sequence>
<evidence type="ECO:0000256" key="1">
    <source>
        <dbReference type="SAM" id="SignalP"/>
    </source>
</evidence>
<keyword evidence="2" id="KW-1185">Reference proteome</keyword>
<proteinExistence type="predicted"/>
<evidence type="ECO:0000313" key="2">
    <source>
        <dbReference type="Proteomes" id="UP000504635"/>
    </source>
</evidence>
<organism evidence="2 3">
    <name type="scientific">Sitophilus oryzae</name>
    <name type="common">Rice weevil</name>
    <name type="synonym">Curculio oryzae</name>
    <dbReference type="NCBI Taxonomy" id="7048"/>
    <lineage>
        <taxon>Eukaryota</taxon>
        <taxon>Metazoa</taxon>
        <taxon>Ecdysozoa</taxon>
        <taxon>Arthropoda</taxon>
        <taxon>Hexapoda</taxon>
        <taxon>Insecta</taxon>
        <taxon>Pterygota</taxon>
        <taxon>Neoptera</taxon>
        <taxon>Endopterygota</taxon>
        <taxon>Coleoptera</taxon>
        <taxon>Polyphaga</taxon>
        <taxon>Cucujiformia</taxon>
        <taxon>Curculionidae</taxon>
        <taxon>Dryophthorinae</taxon>
        <taxon>Sitophilus</taxon>
    </lineage>
</organism>
<dbReference type="AlphaFoldDB" id="A0A6J2XER4"/>